<evidence type="ECO:0000256" key="2">
    <source>
        <dbReference type="SAM" id="MobiDB-lite"/>
    </source>
</evidence>
<gene>
    <name evidence="4" type="ORF">EW146_g9990</name>
</gene>
<reference evidence="4 5" key="1">
    <citation type="submission" date="2019-02" db="EMBL/GenBank/DDBJ databases">
        <title>Genome sequencing of the rare red list fungi Bondarzewia mesenterica.</title>
        <authorList>
            <person name="Buettner E."/>
            <person name="Kellner H."/>
        </authorList>
    </citation>
    <scope>NUCLEOTIDE SEQUENCE [LARGE SCALE GENOMIC DNA]</scope>
    <source>
        <strain evidence="4 5">DSM 108281</strain>
    </source>
</reference>
<sequence length="349" mass="39632">MDVYFQLFREVVDGHSAPDAAAEGNEEVDGETEEKGQGKGKDKDKDKGKDAMCGEKKNSQQKAKEVQAMPFSQFSGADVEYVTSIHIITSLPSLPASSMKSLPSAVIASRYFCTLYATLLDPRLYTSSKQAMYLNLLFKSLKSDLVSMVDKLNEVKSLTDESQKYDLCKRDPQYAHASLSPLWELTPLFHYAHPTLSLLAHQLLAHQPLTMSPDLSLHTLTHFLDCFVYKNLKKVKPKGMSTMQPMAAVKGDGMRRMRGQVQEVPVNEEQWWRWNEGSVPTDQVFFLSYFSQKHEKKRAKAMKADKWKNRKEDSDEEQESGMDDEEVEVKKAEGQLDEDSDAKEAEIWK</sequence>
<dbReference type="EMBL" id="SGPL01001052">
    <property type="protein sequence ID" value="THH05114.1"/>
    <property type="molecule type" value="Genomic_DNA"/>
</dbReference>
<dbReference type="PANTHER" id="PTHR12048:SF0">
    <property type="entry name" value="CCAAT_ENHANCER-BINDING PROTEIN ZETA"/>
    <property type="match status" value="1"/>
</dbReference>
<dbReference type="InterPro" id="IPR005612">
    <property type="entry name" value="CCAAT-binding_factor"/>
</dbReference>
<dbReference type="OrthoDB" id="3267802at2759"/>
<comment type="similarity">
    <text evidence="1">Belongs to the CBF/MAK21 family.</text>
</comment>
<feature type="compositionally biased region" description="Basic and acidic residues" evidence="2">
    <location>
        <begin position="302"/>
        <end position="313"/>
    </location>
</feature>
<feature type="region of interest" description="Disordered" evidence="2">
    <location>
        <begin position="300"/>
        <end position="349"/>
    </location>
</feature>
<organism evidence="4 5">
    <name type="scientific">Bondarzewia mesenterica</name>
    <dbReference type="NCBI Taxonomy" id="1095465"/>
    <lineage>
        <taxon>Eukaryota</taxon>
        <taxon>Fungi</taxon>
        <taxon>Dikarya</taxon>
        <taxon>Basidiomycota</taxon>
        <taxon>Agaricomycotina</taxon>
        <taxon>Agaricomycetes</taxon>
        <taxon>Russulales</taxon>
        <taxon>Bondarzewiaceae</taxon>
        <taxon>Bondarzewia</taxon>
    </lineage>
</organism>
<evidence type="ECO:0000256" key="1">
    <source>
        <dbReference type="ARBA" id="ARBA00007797"/>
    </source>
</evidence>
<dbReference type="GO" id="GO:0005634">
    <property type="term" value="C:nucleus"/>
    <property type="evidence" value="ECO:0007669"/>
    <property type="project" value="TreeGrafter"/>
</dbReference>
<dbReference type="Proteomes" id="UP000310158">
    <property type="component" value="Unassembled WGS sequence"/>
</dbReference>
<dbReference type="PANTHER" id="PTHR12048">
    <property type="entry name" value="CCAAT-BINDING FACTOR-RELATED"/>
    <property type="match status" value="1"/>
</dbReference>
<dbReference type="InterPro" id="IPR040155">
    <property type="entry name" value="CEBPZ/Mak21-like"/>
</dbReference>
<evidence type="ECO:0000259" key="3">
    <source>
        <dbReference type="Pfam" id="PF03914"/>
    </source>
</evidence>
<name>A0A4S4L1L3_9AGAM</name>
<feature type="domain" description="CCAAT-binding factor" evidence="3">
    <location>
        <begin position="156"/>
        <end position="200"/>
    </location>
</feature>
<feature type="region of interest" description="Disordered" evidence="2">
    <location>
        <begin position="15"/>
        <end position="64"/>
    </location>
</feature>
<evidence type="ECO:0000313" key="5">
    <source>
        <dbReference type="Proteomes" id="UP000310158"/>
    </source>
</evidence>
<keyword evidence="5" id="KW-1185">Reference proteome</keyword>
<feature type="domain" description="CCAAT-binding factor" evidence="3">
    <location>
        <begin position="108"/>
        <end position="146"/>
    </location>
</feature>
<comment type="caution">
    <text evidence="4">The sequence shown here is derived from an EMBL/GenBank/DDBJ whole genome shotgun (WGS) entry which is preliminary data.</text>
</comment>
<feature type="compositionally biased region" description="Basic and acidic residues" evidence="2">
    <location>
        <begin position="33"/>
        <end position="64"/>
    </location>
</feature>
<feature type="non-terminal residue" evidence="4">
    <location>
        <position position="349"/>
    </location>
</feature>
<dbReference type="Pfam" id="PF03914">
    <property type="entry name" value="CBF"/>
    <property type="match status" value="2"/>
</dbReference>
<proteinExistence type="inferred from homology"/>
<feature type="compositionally biased region" description="Acidic residues" evidence="2">
    <location>
        <begin position="314"/>
        <end position="327"/>
    </location>
</feature>
<evidence type="ECO:0000313" key="4">
    <source>
        <dbReference type="EMBL" id="THH05114.1"/>
    </source>
</evidence>
<accession>A0A4S4L1L3</accession>
<protein>
    <recommendedName>
        <fullName evidence="3">CCAAT-binding factor domain-containing protein</fullName>
    </recommendedName>
</protein>
<dbReference type="AlphaFoldDB" id="A0A4S4L1L3"/>